<reference evidence="2" key="1">
    <citation type="submission" date="2023-07" db="EMBL/GenBank/DDBJ databases">
        <title>Chromosome-level genome assembly of Artemia franciscana.</title>
        <authorList>
            <person name="Jo E."/>
        </authorList>
    </citation>
    <scope>NUCLEOTIDE SEQUENCE</scope>
    <source>
        <tissue evidence="2">Whole body</tissue>
    </source>
</reference>
<keyword evidence="1" id="KW-0732">Signal</keyword>
<dbReference type="PANTHER" id="PTHR39960">
    <property type="entry name" value="LD34147P"/>
    <property type="match status" value="1"/>
</dbReference>
<sequence length="585" mass="64936">MTTNAVTLFLLFGFSFAQREVPSAVTHTDIRDAIITLASAIRDISSKLERHEARENLLGDVLKKSISSIDLRTRGSQKNIEGVVKLLASFEKRMDNLESSVLQSDQRGKAQLQKILESVSGGRVSGGSDDNRQFFRLMKKVDNLEKSMLSRLPVIGNEVKIVGEKMEARSSRLEELLVSIRDGNVERQTEDTEKLRATAASLLSGESKISKAIGELDNISKKINSEVVSLSAQVSRINNDTAAIMTSVQSLHTSFDNVTSLNIGPAYSPIDPSELKEIDKNVKTTVMELEKVGNILVNNSLMLIDMEKKTVDELKDVKVVSEKSANSVAANLDRHMMDLAKKINDSQQTIHHQVIEAGDMAESLSERVEQGYQNISAEIRGLTNVEQVLLDTADSVMDTKRRLEYAVQQILLELGDTVRKQTGNLNTELTERVDNVTLAVLGQQGTAWKNLTSKLENELGQVWRQIAVLHQTASQSQNILDKMELQTVTHINGTLKTLANMDGKVLTVTTRMSEVEENLNYLLGRLSLVVQEFNQIRGGLGETLDSLRSNMAVIHEKIPGIQKSRSTSLNLENELERKETFEPSE</sequence>
<evidence type="ECO:0000313" key="3">
    <source>
        <dbReference type="Proteomes" id="UP001187531"/>
    </source>
</evidence>
<dbReference type="GO" id="GO:0005886">
    <property type="term" value="C:plasma membrane"/>
    <property type="evidence" value="ECO:0007669"/>
    <property type="project" value="TreeGrafter"/>
</dbReference>
<evidence type="ECO:0000313" key="2">
    <source>
        <dbReference type="EMBL" id="KAK2709126.1"/>
    </source>
</evidence>
<accession>A0AA88HNX9</accession>
<organism evidence="2 3">
    <name type="scientific">Artemia franciscana</name>
    <name type="common">Brine shrimp</name>
    <name type="synonym">Artemia sanfranciscana</name>
    <dbReference type="NCBI Taxonomy" id="6661"/>
    <lineage>
        <taxon>Eukaryota</taxon>
        <taxon>Metazoa</taxon>
        <taxon>Ecdysozoa</taxon>
        <taxon>Arthropoda</taxon>
        <taxon>Crustacea</taxon>
        <taxon>Branchiopoda</taxon>
        <taxon>Anostraca</taxon>
        <taxon>Artemiidae</taxon>
        <taxon>Artemia</taxon>
    </lineage>
</organism>
<dbReference type="Proteomes" id="UP001187531">
    <property type="component" value="Unassembled WGS sequence"/>
</dbReference>
<dbReference type="AlphaFoldDB" id="A0AA88HNX9"/>
<protein>
    <recommendedName>
        <fullName evidence="4">Paramyosin</fullName>
    </recommendedName>
</protein>
<feature type="signal peptide" evidence="1">
    <location>
        <begin position="1"/>
        <end position="17"/>
    </location>
</feature>
<name>A0AA88HNX9_ARTSF</name>
<gene>
    <name evidence="2" type="ORF">QYM36_012949</name>
</gene>
<evidence type="ECO:0008006" key="4">
    <source>
        <dbReference type="Google" id="ProtNLM"/>
    </source>
</evidence>
<keyword evidence="3" id="KW-1185">Reference proteome</keyword>
<dbReference type="EMBL" id="JAVRJZ010000017">
    <property type="protein sequence ID" value="KAK2709126.1"/>
    <property type="molecule type" value="Genomic_DNA"/>
</dbReference>
<feature type="chain" id="PRO_5041660048" description="Paramyosin" evidence="1">
    <location>
        <begin position="18"/>
        <end position="585"/>
    </location>
</feature>
<proteinExistence type="predicted"/>
<dbReference type="PANTHER" id="PTHR39960:SF1">
    <property type="entry name" value="LD34147P"/>
    <property type="match status" value="1"/>
</dbReference>
<evidence type="ECO:0000256" key="1">
    <source>
        <dbReference type="SAM" id="SignalP"/>
    </source>
</evidence>
<comment type="caution">
    <text evidence="2">The sequence shown here is derived from an EMBL/GenBank/DDBJ whole genome shotgun (WGS) entry which is preliminary data.</text>
</comment>